<keyword evidence="7" id="KW-1185">Reference proteome</keyword>
<organism evidence="6 7">
    <name type="scientific">Desulfonatronospira thiodismutans ASO3-1</name>
    <dbReference type="NCBI Taxonomy" id="555779"/>
    <lineage>
        <taxon>Bacteria</taxon>
        <taxon>Pseudomonadati</taxon>
        <taxon>Thermodesulfobacteriota</taxon>
        <taxon>Desulfovibrionia</taxon>
        <taxon>Desulfovibrionales</taxon>
        <taxon>Desulfonatronovibrionaceae</taxon>
        <taxon>Desulfonatronospira</taxon>
    </lineage>
</organism>
<dbReference type="NCBIfam" id="NF003676">
    <property type="entry name" value="PRK05303.1"/>
    <property type="match status" value="1"/>
</dbReference>
<evidence type="ECO:0000256" key="1">
    <source>
        <dbReference type="ARBA" id="ARBA00002591"/>
    </source>
</evidence>
<accession>D6SR85</accession>
<dbReference type="PRINTS" id="PR01010">
    <property type="entry name" value="FLGPRINGFLGI"/>
</dbReference>
<evidence type="ECO:0000256" key="4">
    <source>
        <dbReference type="ARBA" id="ARBA00023143"/>
    </source>
</evidence>
<dbReference type="PANTHER" id="PTHR30381:SF0">
    <property type="entry name" value="FLAGELLAR P-RING PROTEIN"/>
    <property type="match status" value="1"/>
</dbReference>
<dbReference type="GO" id="GO:0071973">
    <property type="term" value="P:bacterial-type flagellum-dependent cell motility"/>
    <property type="evidence" value="ECO:0007669"/>
    <property type="project" value="InterPro"/>
</dbReference>
<dbReference type="EMBL" id="ACJN02000003">
    <property type="protein sequence ID" value="EFI33201.1"/>
    <property type="molecule type" value="Genomic_DNA"/>
</dbReference>
<keyword evidence="6" id="KW-0282">Flagellum</keyword>
<reference evidence="6" key="1">
    <citation type="submission" date="2010-05" db="EMBL/GenBank/DDBJ databases">
        <title>The draft genome of Desulfonatronospira thiodismutans ASO3-1.</title>
        <authorList>
            <consortium name="US DOE Joint Genome Institute (JGI-PGF)"/>
            <person name="Lucas S."/>
            <person name="Copeland A."/>
            <person name="Lapidus A."/>
            <person name="Cheng J.-F."/>
            <person name="Bruce D."/>
            <person name="Goodwin L."/>
            <person name="Pitluck S."/>
            <person name="Chertkov O."/>
            <person name="Brettin T."/>
            <person name="Detter J.C."/>
            <person name="Han C."/>
            <person name="Land M.L."/>
            <person name="Hauser L."/>
            <person name="Kyrpides N."/>
            <person name="Mikhailova N."/>
            <person name="Muyzer G."/>
            <person name="Woyke T."/>
        </authorList>
    </citation>
    <scope>NUCLEOTIDE SEQUENCE [LARGE SCALE GENOMIC DNA]</scope>
    <source>
        <strain evidence="6">ASO3-1</strain>
    </source>
</reference>
<evidence type="ECO:0000256" key="5">
    <source>
        <dbReference type="HAMAP-Rule" id="MF_00416"/>
    </source>
</evidence>
<evidence type="ECO:0000256" key="2">
    <source>
        <dbReference type="ARBA" id="ARBA00004117"/>
    </source>
</evidence>
<comment type="function">
    <text evidence="1 5">Assembles around the rod to form the L-ring and probably protects the motor/basal body from shearing forces during rotation.</text>
</comment>
<dbReference type="Pfam" id="PF02119">
    <property type="entry name" value="FlgI"/>
    <property type="match status" value="1"/>
</dbReference>
<evidence type="ECO:0000313" key="7">
    <source>
        <dbReference type="Proteomes" id="UP000005496"/>
    </source>
</evidence>
<comment type="similarity">
    <text evidence="5">Belongs to the FlgI family.</text>
</comment>
<gene>
    <name evidence="5" type="primary">flgI</name>
    <name evidence="6" type="ORF">Dthio_PD0527</name>
</gene>
<keyword evidence="3" id="KW-0732">Signal</keyword>
<comment type="caution">
    <text evidence="6">The sequence shown here is derived from an EMBL/GenBank/DDBJ whole genome shotgun (WGS) entry which is preliminary data.</text>
</comment>
<dbReference type="AlphaFoldDB" id="D6SR85"/>
<dbReference type="InterPro" id="IPR001782">
    <property type="entry name" value="Flag_FlgI"/>
</dbReference>
<dbReference type="OrthoDB" id="9786431at2"/>
<protein>
    <recommendedName>
        <fullName evidence="5">Flagellar P-ring protein</fullName>
    </recommendedName>
    <alternativeName>
        <fullName evidence="5">Basal body P-ring protein</fullName>
    </alternativeName>
</protein>
<evidence type="ECO:0000313" key="6">
    <source>
        <dbReference type="EMBL" id="EFI33201.1"/>
    </source>
</evidence>
<dbReference type="GO" id="GO:0009428">
    <property type="term" value="C:bacterial-type flagellum basal body, distal rod, P ring"/>
    <property type="evidence" value="ECO:0007669"/>
    <property type="project" value="InterPro"/>
</dbReference>
<dbReference type="RefSeq" id="WP_008870559.1">
    <property type="nucleotide sequence ID" value="NZ_ACJN02000003.1"/>
</dbReference>
<dbReference type="HAMAP" id="MF_00416">
    <property type="entry name" value="FlgI"/>
    <property type="match status" value="1"/>
</dbReference>
<evidence type="ECO:0000256" key="3">
    <source>
        <dbReference type="ARBA" id="ARBA00022729"/>
    </source>
</evidence>
<comment type="subcellular location">
    <subcellularLocation>
        <location evidence="2 5">Bacterial flagellum basal body</location>
    </subcellularLocation>
</comment>
<dbReference type="eggNOG" id="COG1706">
    <property type="taxonomic scope" value="Bacteria"/>
</dbReference>
<keyword evidence="6" id="KW-0969">Cilium</keyword>
<dbReference type="PANTHER" id="PTHR30381">
    <property type="entry name" value="FLAGELLAR P-RING PERIPLASMIC PROTEIN FLGI"/>
    <property type="match status" value="1"/>
</dbReference>
<keyword evidence="4 5" id="KW-0975">Bacterial flagellum</keyword>
<dbReference type="GO" id="GO:0005198">
    <property type="term" value="F:structural molecule activity"/>
    <property type="evidence" value="ECO:0007669"/>
    <property type="project" value="InterPro"/>
</dbReference>
<sequence>MIIPGKAKAVFLAVVAVFVLGIWDSAQAVRLKDVATFSGVRENQLVGYGLVVGLDGSGDSQASPFTLRSMSNMLEGMGVSVNPADLQPDNVAAVMVTANMPSSARPGSKMDVTVSSMGDADSLMGGVLIQTPLSGIDGNTYALAQGQLTVGGYSVEGDAAEITTGVPTGARIPGGATVEREVPYRFNTQDDIVVNLNMQDFSTTSQVTESINEHFGQNLAHAKDNSTIRVDIPDGFQGNLVPFMAALENLQVSPDSPARVVVDEKTGTVVIGENVRLSKVAVSHGSLTVMVREMPDVFMPLPFTDAPPVIAPETEIDIVEEEQHLTIIEGATINELVEGLNAIGATPRDLISILRTLKASGALHAELEVI</sequence>
<keyword evidence="6" id="KW-0966">Cell projection</keyword>
<name>D6SR85_9BACT</name>
<proteinExistence type="inferred from homology"/>
<dbReference type="Proteomes" id="UP000005496">
    <property type="component" value="Unassembled WGS sequence"/>
</dbReference>
<dbReference type="GO" id="GO:0030288">
    <property type="term" value="C:outer membrane-bounded periplasmic space"/>
    <property type="evidence" value="ECO:0007669"/>
    <property type="project" value="InterPro"/>
</dbReference>
<comment type="subunit">
    <text evidence="5">The basal body constitutes a major portion of the flagellar organelle and consists of four rings (L,P,S, and M) mounted on a central rod.</text>
</comment>